<organism evidence="1 2">
    <name type="scientific">Zasmidium cellare</name>
    <name type="common">Wine cellar mold</name>
    <name type="synonym">Racodium cellare</name>
    <dbReference type="NCBI Taxonomy" id="395010"/>
    <lineage>
        <taxon>Eukaryota</taxon>
        <taxon>Fungi</taxon>
        <taxon>Dikarya</taxon>
        <taxon>Ascomycota</taxon>
        <taxon>Pezizomycotina</taxon>
        <taxon>Dothideomycetes</taxon>
        <taxon>Dothideomycetidae</taxon>
        <taxon>Mycosphaerellales</taxon>
        <taxon>Mycosphaerellaceae</taxon>
        <taxon>Zasmidium</taxon>
    </lineage>
</organism>
<proteinExistence type="predicted"/>
<reference evidence="1 2" key="1">
    <citation type="journal article" date="2023" name="G3 (Bethesda)">
        <title>A chromosome-level genome assembly of Zasmidium syzygii isolated from banana leaves.</title>
        <authorList>
            <person name="van Westerhoven A.C."/>
            <person name="Mehrabi R."/>
            <person name="Talebi R."/>
            <person name="Steentjes M.B.F."/>
            <person name="Corcolon B."/>
            <person name="Chong P.A."/>
            <person name="Kema G.H.J."/>
            <person name="Seidl M.F."/>
        </authorList>
    </citation>
    <scope>NUCLEOTIDE SEQUENCE [LARGE SCALE GENOMIC DNA]</scope>
    <source>
        <strain evidence="1 2">P124</strain>
    </source>
</reference>
<protein>
    <submittedName>
        <fullName evidence="1">Uncharacterized protein</fullName>
    </submittedName>
</protein>
<evidence type="ECO:0000313" key="1">
    <source>
        <dbReference type="EMBL" id="KAK4506523.1"/>
    </source>
</evidence>
<sequence>MSALPLAKTCEPQNASDTFSELMRELPLAKTSEPQNASNTFSELITQPKAVATKSRFDFLNLPASVRNRIYWLTSRTDNSRRADREKYDWYSAKPAIVLQTEDGLKYSWNDPDEALGTCFNRL</sequence>
<keyword evidence="2" id="KW-1185">Reference proteome</keyword>
<evidence type="ECO:0000313" key="2">
    <source>
        <dbReference type="Proteomes" id="UP001305779"/>
    </source>
</evidence>
<accession>A0ABR0EZ79</accession>
<comment type="caution">
    <text evidence="1">The sequence shown here is derived from an EMBL/GenBank/DDBJ whole genome shotgun (WGS) entry which is preliminary data.</text>
</comment>
<name>A0ABR0EZ79_ZASCE</name>
<dbReference type="EMBL" id="JAXOVC010000001">
    <property type="protein sequence ID" value="KAK4506523.1"/>
    <property type="molecule type" value="Genomic_DNA"/>
</dbReference>
<gene>
    <name evidence="1" type="ORF">PRZ48_000255</name>
</gene>
<dbReference type="Proteomes" id="UP001305779">
    <property type="component" value="Unassembled WGS sequence"/>
</dbReference>